<accession>A0A6C0DQP4</accession>
<name>A0A6C0DQP4_9ZZZZ</name>
<proteinExistence type="predicted"/>
<feature type="transmembrane region" description="Helical" evidence="1">
    <location>
        <begin position="7"/>
        <end position="28"/>
    </location>
</feature>
<dbReference type="AlphaFoldDB" id="A0A6C0DQP4"/>
<reference evidence="2" key="1">
    <citation type="journal article" date="2020" name="Nature">
        <title>Giant virus diversity and host interactions through global metagenomics.</title>
        <authorList>
            <person name="Schulz F."/>
            <person name="Roux S."/>
            <person name="Paez-Espino D."/>
            <person name="Jungbluth S."/>
            <person name="Walsh D.A."/>
            <person name="Denef V.J."/>
            <person name="McMahon K.D."/>
            <person name="Konstantinidis K.T."/>
            <person name="Eloe-Fadrosh E.A."/>
            <person name="Kyrpides N.C."/>
            <person name="Woyke T."/>
        </authorList>
    </citation>
    <scope>NUCLEOTIDE SEQUENCE</scope>
    <source>
        <strain evidence="2">GVMAG-M-3300023174-57</strain>
    </source>
</reference>
<organism evidence="2">
    <name type="scientific">viral metagenome</name>
    <dbReference type="NCBI Taxonomy" id="1070528"/>
    <lineage>
        <taxon>unclassified sequences</taxon>
        <taxon>metagenomes</taxon>
        <taxon>organismal metagenomes</taxon>
    </lineage>
</organism>
<evidence type="ECO:0000256" key="1">
    <source>
        <dbReference type="SAM" id="Phobius"/>
    </source>
</evidence>
<keyword evidence="1" id="KW-0472">Membrane</keyword>
<keyword evidence="1" id="KW-0812">Transmembrane</keyword>
<feature type="transmembrane region" description="Helical" evidence="1">
    <location>
        <begin position="40"/>
        <end position="62"/>
    </location>
</feature>
<protein>
    <submittedName>
        <fullName evidence="2">Uncharacterized protein</fullName>
    </submittedName>
</protein>
<dbReference type="EMBL" id="MN739664">
    <property type="protein sequence ID" value="QHT19186.1"/>
    <property type="molecule type" value="Genomic_DNA"/>
</dbReference>
<keyword evidence="1" id="KW-1133">Transmembrane helix</keyword>
<sequence>MNQFWTIVIAAVLIGGIAVAVGAAYVSASSAKMPEQNEMIQLFVSGGLVGAFAGWLLSSGYLHGSTLMGMLKSDMNATLKDVGLKGGDETAASSLIPTTDGVTQMVGGFLKSMGVSEALQELNVGMPGF</sequence>
<evidence type="ECO:0000313" key="2">
    <source>
        <dbReference type="EMBL" id="QHT19186.1"/>
    </source>
</evidence>